<dbReference type="GO" id="GO:0005886">
    <property type="term" value="C:plasma membrane"/>
    <property type="evidence" value="ECO:0007669"/>
    <property type="project" value="UniProtKB-SubCell"/>
</dbReference>
<proteinExistence type="predicted"/>
<dbReference type="AlphaFoldDB" id="A0A3P3XS11"/>
<feature type="transmembrane region" description="Helical" evidence="6">
    <location>
        <begin position="173"/>
        <end position="194"/>
    </location>
</feature>
<feature type="transmembrane region" description="Helical" evidence="6">
    <location>
        <begin position="14"/>
        <end position="31"/>
    </location>
</feature>
<keyword evidence="5 6" id="KW-0472">Membrane</keyword>
<organism evidence="7">
    <name type="scientific">uncultured spirochete</name>
    <dbReference type="NCBI Taxonomy" id="156406"/>
    <lineage>
        <taxon>Bacteria</taxon>
        <taxon>Pseudomonadati</taxon>
        <taxon>Spirochaetota</taxon>
        <taxon>Spirochaetia</taxon>
        <taxon>Spirochaetales</taxon>
        <taxon>environmental samples</taxon>
    </lineage>
</organism>
<dbReference type="CDD" id="cd06579">
    <property type="entry name" value="TM_PBP1_transp_AraH_like"/>
    <property type="match status" value="1"/>
</dbReference>
<dbReference type="PANTHER" id="PTHR32196">
    <property type="entry name" value="ABC TRANSPORTER PERMEASE PROTEIN YPHD-RELATED-RELATED"/>
    <property type="match status" value="1"/>
</dbReference>
<dbReference type="InterPro" id="IPR001851">
    <property type="entry name" value="ABC_transp_permease"/>
</dbReference>
<dbReference type="Pfam" id="PF02653">
    <property type="entry name" value="BPD_transp_2"/>
    <property type="match status" value="1"/>
</dbReference>
<evidence type="ECO:0000256" key="5">
    <source>
        <dbReference type="ARBA" id="ARBA00023136"/>
    </source>
</evidence>
<evidence type="ECO:0000256" key="1">
    <source>
        <dbReference type="ARBA" id="ARBA00004651"/>
    </source>
</evidence>
<evidence type="ECO:0000256" key="3">
    <source>
        <dbReference type="ARBA" id="ARBA00022692"/>
    </source>
</evidence>
<sequence>MAVSIPKKLSLDKYGPLIALVALVIVSTILYPRFIEIRNLLNILRQVSYTGIIALGMTFVIISGGIDLSVGSMTALAGAFAILTLNAVTQGLMMFSPGWLGTLLSILAAAAVSIVIGLAAGFVNGFLVTKGRIAPFIVTLGTMAIFRSLTLYIGKAGEFRSVSSSYGDMGMSVILGIPLPVWIFFILAALLSFVLNRTKFGRYVCAVGSNEKVARYSAINVDKVRLISYVIVGLMVGITAVLISARLNSLSSTNAGKDYEMDAIAAVVIGGTAMTGGKGSVWGSVIGAMILGIINNMLNMLGVSPYLQGLVKGIVIIGAVSIQRGWFNNGRTEK</sequence>
<feature type="transmembrane region" description="Helical" evidence="6">
    <location>
        <begin position="259"/>
        <end position="275"/>
    </location>
</feature>
<dbReference type="GO" id="GO:0022857">
    <property type="term" value="F:transmembrane transporter activity"/>
    <property type="evidence" value="ECO:0007669"/>
    <property type="project" value="InterPro"/>
</dbReference>
<feature type="transmembrane region" description="Helical" evidence="6">
    <location>
        <begin position="226"/>
        <end position="247"/>
    </location>
</feature>
<keyword evidence="4 6" id="KW-1133">Transmembrane helix</keyword>
<evidence type="ECO:0000256" key="6">
    <source>
        <dbReference type="SAM" id="Phobius"/>
    </source>
</evidence>
<keyword evidence="3 6" id="KW-0812">Transmembrane</keyword>
<protein>
    <submittedName>
        <fullName evidence="7">D-ribose transporter subunit membrane component of ABC superfamily</fullName>
    </submittedName>
</protein>
<evidence type="ECO:0000256" key="4">
    <source>
        <dbReference type="ARBA" id="ARBA00022989"/>
    </source>
</evidence>
<feature type="transmembrane region" description="Helical" evidence="6">
    <location>
        <begin position="133"/>
        <end position="153"/>
    </location>
</feature>
<accession>A0A3P3XS11</accession>
<evidence type="ECO:0000256" key="2">
    <source>
        <dbReference type="ARBA" id="ARBA00022475"/>
    </source>
</evidence>
<gene>
    <name evidence="7" type="primary">rbsC</name>
    <name evidence="7" type="ORF">SPIRO4BDMA_50572</name>
</gene>
<feature type="transmembrane region" description="Helical" evidence="6">
    <location>
        <begin position="100"/>
        <end position="127"/>
    </location>
</feature>
<evidence type="ECO:0000313" key="7">
    <source>
        <dbReference type="EMBL" id="SLM19057.1"/>
    </source>
</evidence>
<feature type="transmembrane region" description="Helical" evidence="6">
    <location>
        <begin position="43"/>
        <end position="62"/>
    </location>
</feature>
<comment type="subcellular location">
    <subcellularLocation>
        <location evidence="1">Cell membrane</location>
        <topology evidence="1">Multi-pass membrane protein</topology>
    </subcellularLocation>
</comment>
<reference evidence="7" key="1">
    <citation type="submission" date="2017-02" db="EMBL/GenBank/DDBJ databases">
        <authorList>
            <person name="Regsiter A."/>
            <person name="William W."/>
        </authorList>
    </citation>
    <scope>NUCLEOTIDE SEQUENCE</scope>
    <source>
        <strain evidence="7">BdmA 4</strain>
    </source>
</reference>
<keyword evidence="2" id="KW-1003">Cell membrane</keyword>
<name>A0A3P3XS11_9SPIR</name>
<dbReference type="EMBL" id="FWDO01000005">
    <property type="protein sequence ID" value="SLM19057.1"/>
    <property type="molecule type" value="Genomic_DNA"/>
</dbReference>